<protein>
    <submittedName>
        <fullName evidence="9">Na(+)/H(+) antiporter subunit F</fullName>
    </submittedName>
</protein>
<dbReference type="PANTHER" id="PTHR34702:SF1">
    <property type="entry name" value="NA(+)_H(+) ANTIPORTER SUBUNIT F"/>
    <property type="match status" value="1"/>
</dbReference>
<evidence type="ECO:0000313" key="10">
    <source>
        <dbReference type="Proteomes" id="UP000309215"/>
    </source>
</evidence>
<feature type="transmembrane region" description="Helical" evidence="8">
    <location>
        <begin position="6"/>
        <end position="27"/>
    </location>
</feature>
<evidence type="ECO:0000256" key="6">
    <source>
        <dbReference type="ARBA" id="ARBA00022989"/>
    </source>
</evidence>
<proteinExistence type="inferred from homology"/>
<evidence type="ECO:0000313" key="9">
    <source>
        <dbReference type="EMBL" id="TKD08634.1"/>
    </source>
</evidence>
<feature type="transmembrane region" description="Helical" evidence="8">
    <location>
        <begin position="39"/>
        <end position="60"/>
    </location>
</feature>
<sequence>MSPGVFKIAVLLPALVVLGVGVAFCFARILRGPSPFDRVLAFDCLGLNVVGALLLLSSLFDTDVFLDAALVVLLLGFLGTMSLAAYLERTRAD</sequence>
<name>A0A4U1JD63_9BACT</name>
<comment type="caution">
    <text evidence="9">The sequence shown here is derived from an EMBL/GenBank/DDBJ whole genome shotgun (WGS) entry which is preliminary data.</text>
</comment>
<keyword evidence="5 8" id="KW-0812">Transmembrane</keyword>
<evidence type="ECO:0000256" key="8">
    <source>
        <dbReference type="SAM" id="Phobius"/>
    </source>
</evidence>
<evidence type="ECO:0000256" key="7">
    <source>
        <dbReference type="ARBA" id="ARBA00023136"/>
    </source>
</evidence>
<keyword evidence="10" id="KW-1185">Reference proteome</keyword>
<evidence type="ECO:0000256" key="5">
    <source>
        <dbReference type="ARBA" id="ARBA00022692"/>
    </source>
</evidence>
<evidence type="ECO:0000256" key="3">
    <source>
        <dbReference type="ARBA" id="ARBA00022448"/>
    </source>
</evidence>
<organism evidence="9 10">
    <name type="scientific">Polyangium fumosum</name>
    <dbReference type="NCBI Taxonomy" id="889272"/>
    <lineage>
        <taxon>Bacteria</taxon>
        <taxon>Pseudomonadati</taxon>
        <taxon>Myxococcota</taxon>
        <taxon>Polyangia</taxon>
        <taxon>Polyangiales</taxon>
        <taxon>Polyangiaceae</taxon>
        <taxon>Polyangium</taxon>
    </lineage>
</organism>
<evidence type="ECO:0000256" key="4">
    <source>
        <dbReference type="ARBA" id="ARBA00022475"/>
    </source>
</evidence>
<dbReference type="Pfam" id="PF04066">
    <property type="entry name" value="MrpF_PhaF"/>
    <property type="match status" value="1"/>
</dbReference>
<keyword evidence="6 8" id="KW-1133">Transmembrane helix</keyword>
<feature type="transmembrane region" description="Helical" evidence="8">
    <location>
        <begin position="66"/>
        <end position="87"/>
    </location>
</feature>
<gene>
    <name evidence="9" type="ORF">E8A74_15240</name>
</gene>
<comment type="similarity">
    <text evidence="2">Belongs to the CPA3 antiporters (TC 2.A.63) subunit F family.</text>
</comment>
<accession>A0A4U1JD63</accession>
<dbReference type="RefSeq" id="WP_136929730.1">
    <property type="nucleotide sequence ID" value="NZ_SSMQ01000013.1"/>
</dbReference>
<dbReference type="PANTHER" id="PTHR34702">
    <property type="entry name" value="NA(+)/H(+) ANTIPORTER SUBUNIT F1"/>
    <property type="match status" value="1"/>
</dbReference>
<keyword evidence="7 8" id="KW-0472">Membrane</keyword>
<keyword evidence="3" id="KW-0813">Transport</keyword>
<evidence type="ECO:0000256" key="2">
    <source>
        <dbReference type="ARBA" id="ARBA00009212"/>
    </source>
</evidence>
<dbReference type="InterPro" id="IPR007208">
    <property type="entry name" value="MrpF/PhaF-like"/>
</dbReference>
<keyword evidence="4" id="KW-1003">Cell membrane</keyword>
<dbReference type="AlphaFoldDB" id="A0A4U1JD63"/>
<dbReference type="Proteomes" id="UP000309215">
    <property type="component" value="Unassembled WGS sequence"/>
</dbReference>
<dbReference type="GO" id="GO:0005886">
    <property type="term" value="C:plasma membrane"/>
    <property type="evidence" value="ECO:0007669"/>
    <property type="project" value="UniProtKB-SubCell"/>
</dbReference>
<dbReference type="GO" id="GO:0015385">
    <property type="term" value="F:sodium:proton antiporter activity"/>
    <property type="evidence" value="ECO:0007669"/>
    <property type="project" value="TreeGrafter"/>
</dbReference>
<dbReference type="EMBL" id="SSMQ01000013">
    <property type="protein sequence ID" value="TKD08634.1"/>
    <property type="molecule type" value="Genomic_DNA"/>
</dbReference>
<reference evidence="9 10" key="1">
    <citation type="submission" date="2019-04" db="EMBL/GenBank/DDBJ databases">
        <authorList>
            <person name="Li Y."/>
            <person name="Wang J."/>
        </authorList>
    </citation>
    <scope>NUCLEOTIDE SEQUENCE [LARGE SCALE GENOMIC DNA]</scope>
    <source>
        <strain evidence="9 10">DSM 14668</strain>
    </source>
</reference>
<evidence type="ECO:0000256" key="1">
    <source>
        <dbReference type="ARBA" id="ARBA00004651"/>
    </source>
</evidence>
<comment type="subcellular location">
    <subcellularLocation>
        <location evidence="1">Cell membrane</location>
        <topology evidence="1">Multi-pass membrane protein</topology>
    </subcellularLocation>
</comment>